<dbReference type="EMBL" id="BGPR01004886">
    <property type="protein sequence ID" value="GBN04475.1"/>
    <property type="molecule type" value="Genomic_DNA"/>
</dbReference>
<keyword evidence="3" id="KW-1185">Reference proteome</keyword>
<name>A0A4Y2KQ52_ARAVE</name>
<organism evidence="2 3">
    <name type="scientific">Araneus ventricosus</name>
    <name type="common">Orbweaver spider</name>
    <name type="synonym">Epeira ventricosa</name>
    <dbReference type="NCBI Taxonomy" id="182803"/>
    <lineage>
        <taxon>Eukaryota</taxon>
        <taxon>Metazoa</taxon>
        <taxon>Ecdysozoa</taxon>
        <taxon>Arthropoda</taxon>
        <taxon>Chelicerata</taxon>
        <taxon>Arachnida</taxon>
        <taxon>Araneae</taxon>
        <taxon>Araneomorphae</taxon>
        <taxon>Entelegynae</taxon>
        <taxon>Araneoidea</taxon>
        <taxon>Araneidae</taxon>
        <taxon>Araneus</taxon>
    </lineage>
</organism>
<gene>
    <name evidence="2" type="ORF">AVEN_84044_1</name>
</gene>
<evidence type="ECO:0000313" key="3">
    <source>
        <dbReference type="Proteomes" id="UP000499080"/>
    </source>
</evidence>
<reference evidence="2 3" key="1">
    <citation type="journal article" date="2019" name="Sci. Rep.">
        <title>Orb-weaving spider Araneus ventricosus genome elucidates the spidroin gene catalogue.</title>
        <authorList>
            <person name="Kono N."/>
            <person name="Nakamura H."/>
            <person name="Ohtoshi R."/>
            <person name="Moran D.A.P."/>
            <person name="Shinohara A."/>
            <person name="Yoshida Y."/>
            <person name="Fujiwara M."/>
            <person name="Mori M."/>
            <person name="Tomita M."/>
            <person name="Arakawa K."/>
        </authorList>
    </citation>
    <scope>NUCLEOTIDE SEQUENCE [LARGE SCALE GENOMIC DNA]</scope>
</reference>
<proteinExistence type="predicted"/>
<feature type="compositionally biased region" description="Acidic residues" evidence="1">
    <location>
        <begin position="1"/>
        <end position="10"/>
    </location>
</feature>
<accession>A0A4Y2KQ52</accession>
<feature type="compositionally biased region" description="Basic and acidic residues" evidence="1">
    <location>
        <begin position="11"/>
        <end position="20"/>
    </location>
</feature>
<sequence>METPDCEVEDVSQRENHISEESETSDYDDNIVTQTIHNVQHIHSKYQNVNCSLDPPPRSGCLYSANFMKTAFQAKLGIQRQ</sequence>
<dbReference type="AlphaFoldDB" id="A0A4Y2KQ52"/>
<dbReference type="Proteomes" id="UP000499080">
    <property type="component" value="Unassembled WGS sequence"/>
</dbReference>
<evidence type="ECO:0000256" key="1">
    <source>
        <dbReference type="SAM" id="MobiDB-lite"/>
    </source>
</evidence>
<evidence type="ECO:0000313" key="2">
    <source>
        <dbReference type="EMBL" id="GBN04475.1"/>
    </source>
</evidence>
<comment type="caution">
    <text evidence="2">The sequence shown here is derived from an EMBL/GenBank/DDBJ whole genome shotgun (WGS) entry which is preliminary data.</text>
</comment>
<protein>
    <submittedName>
        <fullName evidence="2">Uncharacterized protein</fullName>
    </submittedName>
</protein>
<feature type="region of interest" description="Disordered" evidence="1">
    <location>
        <begin position="1"/>
        <end position="27"/>
    </location>
</feature>